<keyword evidence="1" id="KW-1133">Transmembrane helix</keyword>
<reference evidence="3" key="1">
    <citation type="journal article" date="2014" name="Proc. Natl. Acad. Sci. U.S.A.">
        <title>Extensive sampling of basidiomycete genomes demonstrates inadequacy of the white-rot/brown-rot paradigm for wood decay fungi.</title>
        <authorList>
            <person name="Riley R."/>
            <person name="Salamov A.A."/>
            <person name="Brown D.W."/>
            <person name="Nagy L.G."/>
            <person name="Floudas D."/>
            <person name="Held B.W."/>
            <person name="Levasseur A."/>
            <person name="Lombard V."/>
            <person name="Morin E."/>
            <person name="Otillar R."/>
            <person name="Lindquist E.A."/>
            <person name="Sun H."/>
            <person name="LaButti K.M."/>
            <person name="Schmutz J."/>
            <person name="Jabbour D."/>
            <person name="Luo H."/>
            <person name="Baker S.E."/>
            <person name="Pisabarro A.G."/>
            <person name="Walton J.D."/>
            <person name="Blanchette R.A."/>
            <person name="Henrissat B."/>
            <person name="Martin F."/>
            <person name="Cullen D."/>
            <person name="Hibbett D.S."/>
            <person name="Grigoriev I.V."/>
        </authorList>
    </citation>
    <scope>NUCLEOTIDE SEQUENCE [LARGE SCALE GENOMIC DNA]</scope>
    <source>
        <strain evidence="3">MUCL 33604</strain>
    </source>
</reference>
<dbReference type="InParanoid" id="A0A067P4G4"/>
<dbReference type="PANTHER" id="PTHR38848:SF3">
    <property type="entry name" value="G-PROTEIN COUPLED RECEPTORS FAMILY 3 PROFILE DOMAIN-CONTAINING PROTEIN"/>
    <property type="match status" value="1"/>
</dbReference>
<dbReference type="EMBL" id="KL197777">
    <property type="protein sequence ID" value="KDQ49659.1"/>
    <property type="molecule type" value="Genomic_DNA"/>
</dbReference>
<evidence type="ECO:0000256" key="1">
    <source>
        <dbReference type="SAM" id="Phobius"/>
    </source>
</evidence>
<name>A0A067P4G4_9AGAM</name>
<keyword evidence="1" id="KW-0472">Membrane</keyword>
<organism evidence="2 3">
    <name type="scientific">Jaapia argillacea MUCL 33604</name>
    <dbReference type="NCBI Taxonomy" id="933084"/>
    <lineage>
        <taxon>Eukaryota</taxon>
        <taxon>Fungi</taxon>
        <taxon>Dikarya</taxon>
        <taxon>Basidiomycota</taxon>
        <taxon>Agaricomycotina</taxon>
        <taxon>Agaricomycetes</taxon>
        <taxon>Agaricomycetidae</taxon>
        <taxon>Jaapiales</taxon>
        <taxon>Jaapiaceae</taxon>
        <taxon>Jaapia</taxon>
    </lineage>
</organism>
<keyword evidence="1" id="KW-0812">Transmembrane</keyword>
<feature type="transmembrane region" description="Helical" evidence="1">
    <location>
        <begin position="107"/>
        <end position="127"/>
    </location>
</feature>
<dbReference type="PANTHER" id="PTHR38848">
    <property type="entry name" value="G-PROTEIN COUPLED RECEPTORS FAMILY 3 PROFILE DOMAIN-CONTAINING PROTEIN"/>
    <property type="match status" value="1"/>
</dbReference>
<dbReference type="HOGENOM" id="CLU_1570862_0_0_1"/>
<dbReference type="AlphaFoldDB" id="A0A067P4G4"/>
<feature type="transmembrane region" description="Helical" evidence="1">
    <location>
        <begin position="72"/>
        <end position="95"/>
    </location>
</feature>
<dbReference type="Proteomes" id="UP000027265">
    <property type="component" value="Unassembled WGS sequence"/>
</dbReference>
<accession>A0A067P4G4</accession>
<feature type="transmembrane region" description="Helical" evidence="1">
    <location>
        <begin position="148"/>
        <end position="168"/>
    </location>
</feature>
<feature type="transmembrane region" description="Helical" evidence="1">
    <location>
        <begin position="33"/>
        <end position="51"/>
    </location>
</feature>
<evidence type="ECO:0000313" key="2">
    <source>
        <dbReference type="EMBL" id="KDQ49659.1"/>
    </source>
</evidence>
<evidence type="ECO:0000313" key="3">
    <source>
        <dbReference type="Proteomes" id="UP000027265"/>
    </source>
</evidence>
<sequence length="170" mass="18824">MFSNSSSSTLAVGGRSVMNAGDHMLFPSTGMQLLSSIIHFLGVSILAHCLSRRITIEHLTSVYGFMQLSWPRLCIVLVFLDSWLFLFVGGILIFGAGMELNDTVCSLGVDICIAFYATSKVFIYFFLMEKVYLVWSPTTALSRFKSQVYVWCFVAVSIYSVVAVVVVIGM</sequence>
<dbReference type="OrthoDB" id="3210850at2759"/>
<proteinExistence type="predicted"/>
<gene>
    <name evidence="2" type="ORF">JAAARDRAFT_617901</name>
</gene>
<evidence type="ECO:0008006" key="4">
    <source>
        <dbReference type="Google" id="ProtNLM"/>
    </source>
</evidence>
<protein>
    <recommendedName>
        <fullName evidence="4">G-protein coupled receptors family 1 profile domain-containing protein</fullName>
    </recommendedName>
</protein>
<keyword evidence="3" id="KW-1185">Reference proteome</keyword>